<dbReference type="Pfam" id="PF20421">
    <property type="entry name" value="DHR-2_Lobe_C"/>
    <property type="match status" value="1"/>
</dbReference>
<gene>
    <name evidence="5" type="primary">DOCK2_1</name>
    <name evidence="5" type="ORF">OS493_025409</name>
</gene>
<dbReference type="InterPro" id="IPR027357">
    <property type="entry name" value="DOCKER_dom"/>
</dbReference>
<dbReference type="OrthoDB" id="18896at2759"/>
<dbReference type="Proteomes" id="UP001163046">
    <property type="component" value="Unassembled WGS sequence"/>
</dbReference>
<dbReference type="InterPro" id="IPR046770">
    <property type="entry name" value="DOCKER_Lobe_B"/>
</dbReference>
<dbReference type="Pfam" id="PF23554">
    <property type="entry name" value="TPR_DOCK"/>
    <property type="match status" value="1"/>
</dbReference>
<comment type="caution">
    <text evidence="5">The sequence shown here is derived from an EMBL/GenBank/DDBJ whole genome shotgun (WGS) entry which is preliminary data.</text>
</comment>
<dbReference type="GO" id="GO:0005737">
    <property type="term" value="C:cytoplasm"/>
    <property type="evidence" value="ECO:0007669"/>
    <property type="project" value="TreeGrafter"/>
</dbReference>
<dbReference type="InterPro" id="IPR043161">
    <property type="entry name" value="DOCK_C_lobe_A"/>
</dbReference>
<reference evidence="5" key="1">
    <citation type="submission" date="2023-01" db="EMBL/GenBank/DDBJ databases">
        <title>Genome assembly of the deep-sea coral Lophelia pertusa.</title>
        <authorList>
            <person name="Herrera S."/>
            <person name="Cordes E."/>
        </authorList>
    </citation>
    <scope>NUCLEOTIDE SEQUENCE</scope>
    <source>
        <strain evidence="5">USNM1676648</strain>
        <tissue evidence="5">Polyp</tissue>
    </source>
</reference>
<dbReference type="Gene3D" id="1.20.58.740">
    <property type="match status" value="1"/>
</dbReference>
<feature type="compositionally biased region" description="Low complexity" evidence="3">
    <location>
        <begin position="660"/>
        <end position="670"/>
    </location>
</feature>
<keyword evidence="6" id="KW-1185">Reference proteome</keyword>
<proteinExistence type="inferred from homology"/>
<feature type="domain" description="DOCKER" evidence="4">
    <location>
        <begin position="152"/>
        <end position="560"/>
    </location>
</feature>
<dbReference type="GO" id="GO:0031267">
    <property type="term" value="F:small GTPase binding"/>
    <property type="evidence" value="ECO:0007669"/>
    <property type="project" value="TreeGrafter"/>
</dbReference>
<dbReference type="Gene3D" id="1.25.40.410">
    <property type="match status" value="1"/>
</dbReference>
<evidence type="ECO:0000313" key="5">
    <source>
        <dbReference type="EMBL" id="KAJ7356300.1"/>
    </source>
</evidence>
<evidence type="ECO:0000313" key="6">
    <source>
        <dbReference type="Proteomes" id="UP001163046"/>
    </source>
</evidence>
<dbReference type="FunFam" id="1.20.58.740:FF:000004">
    <property type="entry name" value="Dedicator of cytokinesis protein 1"/>
    <property type="match status" value="1"/>
</dbReference>
<dbReference type="InterPro" id="IPR043162">
    <property type="entry name" value="DOCK_C_lobe_C"/>
</dbReference>
<dbReference type="PANTHER" id="PTHR45653:SF10">
    <property type="entry name" value="MYOBLAST CITY, ISOFORM B"/>
    <property type="match status" value="1"/>
</dbReference>
<dbReference type="GO" id="GO:0005886">
    <property type="term" value="C:plasma membrane"/>
    <property type="evidence" value="ECO:0007669"/>
    <property type="project" value="TreeGrafter"/>
</dbReference>
<dbReference type="InterPro" id="IPR056372">
    <property type="entry name" value="TPR_DOCK"/>
</dbReference>
<dbReference type="GO" id="GO:0005085">
    <property type="term" value="F:guanyl-nucleotide exchange factor activity"/>
    <property type="evidence" value="ECO:0007669"/>
    <property type="project" value="UniProtKB-KW"/>
</dbReference>
<feature type="compositionally biased region" description="Low complexity" evidence="3">
    <location>
        <begin position="711"/>
        <end position="720"/>
    </location>
</feature>
<evidence type="ECO:0000256" key="1">
    <source>
        <dbReference type="ARBA" id="ARBA00022658"/>
    </source>
</evidence>
<dbReference type="InterPro" id="IPR026791">
    <property type="entry name" value="DOCK"/>
</dbReference>
<dbReference type="Pfam" id="PF06920">
    <property type="entry name" value="DHR-2_Lobe_A"/>
    <property type="match status" value="1"/>
</dbReference>
<sequence>MRMIIGLKISQMWHLLGDHKTFFIPGLVGPFLEMTLIPHSELRRATIPLFFDMIQCEYAIKGNFMSVESEMISKLDVLVEGGKGDTQYKELFYEILSELFNPLPPQRKEDGIRFVGLVTKLMERLLDYRTVVFGDDNIDNRMSCTVNVLTFYKEIKKEEMYDRYVYKLCDLHLSVENYNEAAFTLLKRADDLEWTDDSVFSSQGKYRASTQRQLKEMLYKDIIDYFDKGKCWEYAIKRCKELAAQYEEHTFDFIQLSQILVKQARFYDNIIKVVRGDPEYYKVAFYGFGFPTFLRNKIFVYRGKEYEKIGEFVVRIQSQYPSAQLLKMKDVITNEIKHSNQQFLQINKVDPVPVEMRKFQRKNILEQITKFYEGNNVNHFQFSRVVHKGEVNKDNEFSTMWVEKTRMYTKFTFPGILCWFEAFSIEMEEISPIRNAVDFMDSANKLLRSLIGRHKVDPNLNINPLSMKLNGIIDAAVMGGIKNYEEAFLTPKYIRNNPDDEAHVEKLKDLIVEQVDILEEGMSLHGNRVSADLKPLHENLEKRYKELKAKTAPFKKARVSVTTNPRTPVDTSPFGGRSMTTVRRSDKPVFSARDSLDQMNTKSTYGGWTDSITSKNNENSPPPLPIKSMTMSGGMAGRGRSPRRKTTEVPMSHREEGFMSPASPSSEIAPAKPPRPQPQPHHPVAQPHHPPVLPQKSSTKSKSADVHQRSSTESSGSDGTEQVEQSPAIPPRASMMAKQKDSPPVPPKNR</sequence>
<dbReference type="GO" id="GO:0007264">
    <property type="term" value="P:small GTPase-mediated signal transduction"/>
    <property type="evidence" value="ECO:0007669"/>
    <property type="project" value="InterPro"/>
</dbReference>
<organism evidence="5 6">
    <name type="scientific">Desmophyllum pertusum</name>
    <dbReference type="NCBI Taxonomy" id="174260"/>
    <lineage>
        <taxon>Eukaryota</taxon>
        <taxon>Metazoa</taxon>
        <taxon>Cnidaria</taxon>
        <taxon>Anthozoa</taxon>
        <taxon>Hexacorallia</taxon>
        <taxon>Scleractinia</taxon>
        <taxon>Caryophylliina</taxon>
        <taxon>Caryophylliidae</taxon>
        <taxon>Desmophyllum</taxon>
    </lineage>
</organism>
<comment type="similarity">
    <text evidence="2">Belongs to the DOCK family.</text>
</comment>
<feature type="compositionally biased region" description="Basic and acidic residues" evidence="3">
    <location>
        <begin position="645"/>
        <end position="657"/>
    </location>
</feature>
<feature type="compositionally biased region" description="Polar residues" evidence="3">
    <location>
        <begin position="598"/>
        <end position="619"/>
    </location>
</feature>
<evidence type="ECO:0000259" key="4">
    <source>
        <dbReference type="PROSITE" id="PS51651"/>
    </source>
</evidence>
<dbReference type="Pfam" id="PF20422">
    <property type="entry name" value="DHR-2_Lobe_B"/>
    <property type="match status" value="1"/>
</dbReference>
<dbReference type="PROSITE" id="PS51651">
    <property type="entry name" value="DOCKER"/>
    <property type="match status" value="1"/>
</dbReference>
<dbReference type="InterPro" id="IPR046773">
    <property type="entry name" value="DOCKER_Lobe_C"/>
</dbReference>
<dbReference type="InterPro" id="IPR046769">
    <property type="entry name" value="DOCKER_Lobe_A"/>
</dbReference>
<name>A0A9X0CIR9_9CNID</name>
<dbReference type="PANTHER" id="PTHR45653">
    <property type="entry name" value="DEDICATOR OF CYTOKINESIS"/>
    <property type="match status" value="1"/>
</dbReference>
<dbReference type="EMBL" id="MU827322">
    <property type="protein sequence ID" value="KAJ7356300.1"/>
    <property type="molecule type" value="Genomic_DNA"/>
</dbReference>
<evidence type="ECO:0000256" key="2">
    <source>
        <dbReference type="PROSITE-ProRule" id="PRU00984"/>
    </source>
</evidence>
<keyword evidence="1" id="KW-0344">Guanine-nucleotide releasing factor</keyword>
<feature type="compositionally biased region" description="Pro residues" evidence="3">
    <location>
        <begin position="671"/>
        <end position="681"/>
    </location>
</feature>
<dbReference type="AlphaFoldDB" id="A0A9X0CIR9"/>
<feature type="region of interest" description="Disordered" evidence="3">
    <location>
        <begin position="598"/>
        <end position="750"/>
    </location>
</feature>
<feature type="compositionally biased region" description="Polar residues" evidence="3">
    <location>
        <begin position="560"/>
        <end position="570"/>
    </location>
</feature>
<feature type="region of interest" description="Disordered" evidence="3">
    <location>
        <begin position="555"/>
        <end position="581"/>
    </location>
</feature>
<protein>
    <submittedName>
        <fullName evidence="5">Dedicator of cytokinesis protein 2</fullName>
    </submittedName>
</protein>
<accession>A0A9X0CIR9</accession>
<evidence type="ECO:0000256" key="3">
    <source>
        <dbReference type="SAM" id="MobiDB-lite"/>
    </source>
</evidence>